<proteinExistence type="predicted"/>
<keyword evidence="2" id="KW-1185">Reference proteome</keyword>
<evidence type="ECO:0000313" key="2">
    <source>
        <dbReference type="Proteomes" id="UP000092993"/>
    </source>
</evidence>
<sequence>MTIPKLRFEEHHAHDALTALDGDVQAWNRRTYFVSTPKWMPSLRIDVEFFGHTACGFVTMEGQNALDAAVLAYTNVKRLDANIIPDYAKMICGLLPVSKSGCCDWVSSGTLSDEFASVFTNKHGSITTLWYLKCVNGFRKCDICSPSATPFMALAIVGVRVLADDEFFTQVEETFREDCRVREQEAIRFA</sequence>
<protein>
    <submittedName>
        <fullName evidence="1">Uncharacterized protein</fullName>
    </submittedName>
</protein>
<gene>
    <name evidence="1" type="ORF">A0H81_13277</name>
</gene>
<dbReference type="Gene3D" id="3.30.70.360">
    <property type="match status" value="1"/>
</dbReference>
<comment type="caution">
    <text evidence="1">The sequence shown here is derived from an EMBL/GenBank/DDBJ whole genome shotgun (WGS) entry which is preliminary data.</text>
</comment>
<dbReference type="EMBL" id="LUGG01000027">
    <property type="protein sequence ID" value="OBZ66934.1"/>
    <property type="molecule type" value="Genomic_DNA"/>
</dbReference>
<organism evidence="1 2">
    <name type="scientific">Grifola frondosa</name>
    <name type="common">Maitake</name>
    <name type="synonym">Polyporus frondosus</name>
    <dbReference type="NCBI Taxonomy" id="5627"/>
    <lineage>
        <taxon>Eukaryota</taxon>
        <taxon>Fungi</taxon>
        <taxon>Dikarya</taxon>
        <taxon>Basidiomycota</taxon>
        <taxon>Agaricomycotina</taxon>
        <taxon>Agaricomycetes</taxon>
        <taxon>Polyporales</taxon>
        <taxon>Grifolaceae</taxon>
        <taxon>Grifola</taxon>
    </lineage>
</organism>
<dbReference type="STRING" id="5627.A0A1C7LVU9"/>
<dbReference type="Proteomes" id="UP000092993">
    <property type="component" value="Unassembled WGS sequence"/>
</dbReference>
<name>A0A1C7LVU9_GRIFR</name>
<reference evidence="1 2" key="1">
    <citation type="submission" date="2016-03" db="EMBL/GenBank/DDBJ databases">
        <title>Whole genome sequencing of Grifola frondosa 9006-11.</title>
        <authorList>
            <person name="Min B."/>
            <person name="Park H."/>
            <person name="Kim J.-G."/>
            <person name="Cho H."/>
            <person name="Oh Y.-L."/>
            <person name="Kong W.-S."/>
            <person name="Choi I.-G."/>
        </authorList>
    </citation>
    <scope>NUCLEOTIDE SEQUENCE [LARGE SCALE GENOMIC DNA]</scope>
    <source>
        <strain evidence="1 2">9006-11</strain>
    </source>
</reference>
<dbReference type="AlphaFoldDB" id="A0A1C7LVU9"/>
<evidence type="ECO:0000313" key="1">
    <source>
        <dbReference type="EMBL" id="OBZ66934.1"/>
    </source>
</evidence>
<accession>A0A1C7LVU9</accession>